<dbReference type="PANTHER" id="PTHR11199:SF0">
    <property type="entry name" value="LD34181P-RELATED"/>
    <property type="match status" value="1"/>
</dbReference>
<dbReference type="InterPro" id="IPR039662">
    <property type="entry name" value="Cohesin_Scc3/SA"/>
</dbReference>
<accession>A0A9W6WZU5</accession>
<dbReference type="Pfam" id="PF24571">
    <property type="entry name" value="HEAT_SCC3-SA"/>
    <property type="match status" value="1"/>
</dbReference>
<dbReference type="InterPro" id="IPR056396">
    <property type="entry name" value="HEAT_SCC3-SA"/>
</dbReference>
<dbReference type="GO" id="GO:0005634">
    <property type="term" value="C:nucleus"/>
    <property type="evidence" value="ECO:0007669"/>
    <property type="project" value="TreeGrafter"/>
</dbReference>
<keyword evidence="4" id="KW-1185">Reference proteome</keyword>
<dbReference type="GO" id="GO:0000785">
    <property type="term" value="C:chromatin"/>
    <property type="evidence" value="ECO:0007669"/>
    <property type="project" value="TreeGrafter"/>
</dbReference>
<feature type="compositionally biased region" description="Polar residues" evidence="1">
    <location>
        <begin position="668"/>
        <end position="679"/>
    </location>
</feature>
<dbReference type="GO" id="GO:0003682">
    <property type="term" value="F:chromatin binding"/>
    <property type="evidence" value="ECO:0007669"/>
    <property type="project" value="TreeGrafter"/>
</dbReference>
<protein>
    <submittedName>
        <fullName evidence="3">Unnamed protein product</fullName>
    </submittedName>
</protein>
<evidence type="ECO:0000313" key="3">
    <source>
        <dbReference type="EMBL" id="GMF23759.1"/>
    </source>
</evidence>
<dbReference type="EMBL" id="BSXW01000487">
    <property type="protein sequence ID" value="GMF23759.1"/>
    <property type="molecule type" value="Genomic_DNA"/>
</dbReference>
<dbReference type="AlphaFoldDB" id="A0A9W6WZU5"/>
<comment type="caution">
    <text evidence="3">The sequence shown here is derived from an EMBL/GenBank/DDBJ whole genome shotgun (WGS) entry which is preliminary data.</text>
</comment>
<dbReference type="OrthoDB" id="498590at2759"/>
<evidence type="ECO:0000256" key="1">
    <source>
        <dbReference type="SAM" id="MobiDB-lite"/>
    </source>
</evidence>
<feature type="compositionally biased region" description="Low complexity" evidence="1">
    <location>
        <begin position="786"/>
        <end position="804"/>
    </location>
</feature>
<feature type="region of interest" description="Disordered" evidence="1">
    <location>
        <begin position="308"/>
        <end position="327"/>
    </location>
</feature>
<gene>
    <name evidence="3" type="ORF">Plil01_000963800</name>
</gene>
<dbReference type="GO" id="GO:0008278">
    <property type="term" value="C:cohesin complex"/>
    <property type="evidence" value="ECO:0007669"/>
    <property type="project" value="TreeGrafter"/>
</dbReference>
<organism evidence="3 4">
    <name type="scientific">Phytophthora lilii</name>
    <dbReference type="NCBI Taxonomy" id="2077276"/>
    <lineage>
        <taxon>Eukaryota</taxon>
        <taxon>Sar</taxon>
        <taxon>Stramenopiles</taxon>
        <taxon>Oomycota</taxon>
        <taxon>Peronosporomycetes</taxon>
        <taxon>Peronosporales</taxon>
        <taxon>Peronosporaceae</taxon>
        <taxon>Phytophthora</taxon>
    </lineage>
</organism>
<feature type="domain" description="Cohesin subunit SCC3/SA HEAT-repeats" evidence="2">
    <location>
        <begin position="4"/>
        <end position="114"/>
    </location>
</feature>
<proteinExistence type="predicted"/>
<dbReference type="PANTHER" id="PTHR11199">
    <property type="entry name" value="STROMAL ANTIGEN"/>
    <property type="match status" value="1"/>
</dbReference>
<reference evidence="3" key="1">
    <citation type="submission" date="2023-04" db="EMBL/GenBank/DDBJ databases">
        <title>Phytophthora lilii NBRC 32176.</title>
        <authorList>
            <person name="Ichikawa N."/>
            <person name="Sato H."/>
            <person name="Tonouchi N."/>
        </authorList>
    </citation>
    <scope>NUCLEOTIDE SEQUENCE</scope>
    <source>
        <strain evidence="3">NBRC 32176</strain>
    </source>
</reference>
<evidence type="ECO:0000313" key="4">
    <source>
        <dbReference type="Proteomes" id="UP001165083"/>
    </source>
</evidence>
<sequence length="826" mass="93304">MLQEEITVAYCKDIPSLFLLYQADADKLALLLKLIPMLTLKSEVIGHHSSHIKELLEKLKHAFLLQSDEELLSNLSLSITHLLQTEHASLKREAEVIVRELVQEVIDKIDRLLEADIKLYDVLATSGDDTPKPRSKKSKGRKKKSAKTKVISDVEYGLRIALCRLKCLVRYLNIREYLPPELGLSGMSADDHTGLEGRMDKLIVAVGDLLGRRTKAVSDLDEGFRHVDTIKHSLTIIYSDLLWTTAPIFKSIGKNRKRDSSLSVDDGIAETEDDPSLQGWIQQVCRSRSTLEEALICVLEMHLTRTKNAAHEEQKGNEESPDAESVESMEEIEFEDESIATYVKEAQRFAFLTFCDVRCLFVEKFQDATAPYDALEWALPKVLVLLTQMHFEREMDDAEEEEPEFEDDMVENDPAVAKEKADAIRQWEEKQQRKAELLVALGRVSLCNPSKKHQAAAVLQYFTSSGKPSVEVVKAFSKQVKTDAPVRYLEIQMTALRQMFNSILIWKQDLEAAASGEGNDDENSEQEELKEKMESSEHELRELARRFSQSLGVGKIPSSLRAPFLRFLREGVRYSMEQPHQFEFLETMRAYVSHLDTSSMTQLHEYFMERLQSRKDVPNKSDDVGPQWKAVFDFQSSISAASVGNARKRVFSDAMLSPPLKSKRRSASSEPTPMQSTSIAEEGEDEVAKSEHSAILKTTDDTSERNKDEDGGQGNTHVDHNNRHGSSARKRAAEVDENADSADPLTHRKRSRPSRNSEEAESSDGNEVLESIPAKRSSVRQHQEEANSQGSAQGASSQADQQLQEEANSQEDEGVNTRNRRKRRRA</sequence>
<feature type="compositionally biased region" description="Basic and acidic residues" evidence="1">
    <location>
        <begin position="309"/>
        <end position="318"/>
    </location>
</feature>
<feature type="compositionally biased region" description="Basic and acidic residues" evidence="1">
    <location>
        <begin position="527"/>
        <end position="536"/>
    </location>
</feature>
<name>A0A9W6WZU5_9STRA</name>
<feature type="compositionally biased region" description="Basic and acidic residues" evidence="1">
    <location>
        <begin position="686"/>
        <end position="710"/>
    </location>
</feature>
<evidence type="ECO:0000259" key="2">
    <source>
        <dbReference type="Pfam" id="PF24571"/>
    </source>
</evidence>
<feature type="region of interest" description="Disordered" evidence="1">
    <location>
        <begin position="657"/>
        <end position="826"/>
    </location>
</feature>
<dbReference type="Proteomes" id="UP001165083">
    <property type="component" value="Unassembled WGS sequence"/>
</dbReference>
<feature type="region of interest" description="Disordered" evidence="1">
    <location>
        <begin position="515"/>
        <end position="536"/>
    </location>
</feature>
<dbReference type="GO" id="GO:0007062">
    <property type="term" value="P:sister chromatid cohesion"/>
    <property type="evidence" value="ECO:0007669"/>
    <property type="project" value="TreeGrafter"/>
</dbReference>